<gene>
    <name evidence="1" type="ORF">D7Y33_09830</name>
</gene>
<dbReference type="AlphaFoldDB" id="A0A2J0T5C8"/>
<evidence type="ECO:0000313" key="1">
    <source>
        <dbReference type="EMBL" id="MBA0311302.1"/>
    </source>
</evidence>
<dbReference type="Pfam" id="PF12686">
    <property type="entry name" value="DUF3800"/>
    <property type="match status" value="1"/>
</dbReference>
<dbReference type="OrthoDB" id="7528126at2"/>
<organism evidence="1 2">
    <name type="scientific">Stenotrophomonas maltophilia</name>
    <name type="common">Pseudomonas maltophilia</name>
    <name type="synonym">Xanthomonas maltophilia</name>
    <dbReference type="NCBI Taxonomy" id="40324"/>
    <lineage>
        <taxon>Bacteria</taxon>
        <taxon>Pseudomonadati</taxon>
        <taxon>Pseudomonadota</taxon>
        <taxon>Gammaproteobacteria</taxon>
        <taxon>Lysobacterales</taxon>
        <taxon>Lysobacteraceae</taxon>
        <taxon>Stenotrophomonas</taxon>
        <taxon>Stenotrophomonas maltophilia group</taxon>
    </lineage>
</organism>
<dbReference type="Proteomes" id="UP000822271">
    <property type="component" value="Unassembled WGS sequence"/>
</dbReference>
<dbReference type="InterPro" id="IPR024524">
    <property type="entry name" value="DUF3800"/>
</dbReference>
<accession>A0A2J0T5C8</accession>
<evidence type="ECO:0008006" key="3">
    <source>
        <dbReference type="Google" id="ProtNLM"/>
    </source>
</evidence>
<sequence>MYFHIDESGNTGNDLFNADQPRLSYGVISSRTNVEARGVDIHQRMLRKVGKTELHAKNLREDGIIAISEDLLALQKKMEFDFDFYFIEKKTLAVVVLFDAIFDAGINPAVRWESYWTPLRFMVVHKLAYILDEELLRTAWNLCIDRNAKKRQSEIVALLTTIRDRALASDWDYRSKETIVDAVTFGIANPEALDFGHPDRKLMSPNAVGFQFVGSCMARRLRSKKIRDAASIVVDRQTEFNQAQLETSRVQRLMAEGWKKATPRERALFFNHPLYAHMDEDELFNSGLPTREACIADSSTSIGLQIVDIYLWIAQRMMSGSLPRGLTGLARKIFRRSLIDGISMRGMEKRFEHFLSTLPPIEQLTDEDLRSAAASIERHRKSVKEMNAVLQDQEI</sequence>
<reference evidence="1" key="1">
    <citation type="submission" date="2018-09" db="EMBL/GenBank/DDBJ databases">
        <authorList>
            <person name="Groschel M."/>
            <person name="Kohl T."/>
            <person name="Conchillo-Sole O."/>
            <person name="Mamat U."/>
            <person name="Yero D."/>
            <person name="Niemann S."/>
            <person name="Daura X."/>
            <person name="Gibert I."/>
        </authorList>
    </citation>
    <scope>NUCLEOTIDE SEQUENCE</scope>
    <source>
        <strain evidence="1">OG156</strain>
    </source>
</reference>
<protein>
    <recommendedName>
        <fullName evidence="3">DUF3800 domain-containing protein</fullName>
    </recommendedName>
</protein>
<comment type="caution">
    <text evidence="1">The sequence shown here is derived from an EMBL/GenBank/DDBJ whole genome shotgun (WGS) entry which is preliminary data.</text>
</comment>
<evidence type="ECO:0000313" key="2">
    <source>
        <dbReference type="Proteomes" id="UP000822271"/>
    </source>
</evidence>
<proteinExistence type="predicted"/>
<reference evidence="1" key="2">
    <citation type="journal article" date="2020" name="Front. Microbiol.">
        <title>Genetic Variants of the DSF Quorum Sensing System in Stenotrophomonas maltophilia Influence Virulence and Resistance Phenotypes Among Genotypically Diverse Clinical Isolates.</title>
        <authorList>
            <person name="Yero D."/>
            <person name="Huedo P."/>
            <person name="Conchillo-Sole O."/>
            <person name="Martinez-Servat S."/>
            <person name="Mamat U."/>
            <person name="Coves X."/>
            <person name="Llanas F."/>
            <person name="Roca I."/>
            <person name="Vila J."/>
            <person name="Schaible U.E."/>
            <person name="Daura X."/>
            <person name="Gibert I."/>
        </authorList>
    </citation>
    <scope>NUCLEOTIDE SEQUENCE</scope>
    <source>
        <strain evidence="1">OG156</strain>
    </source>
</reference>
<dbReference type="EMBL" id="RAUE01000015">
    <property type="protein sequence ID" value="MBA0311302.1"/>
    <property type="molecule type" value="Genomic_DNA"/>
</dbReference>
<name>A0A2J0T5C8_STEMA</name>